<evidence type="ECO:0000256" key="10">
    <source>
        <dbReference type="ARBA" id="ARBA00023017"/>
    </source>
</evidence>
<dbReference type="Gene3D" id="1.20.920.20">
    <property type="match status" value="1"/>
</dbReference>
<dbReference type="Gene3D" id="1.20.58.1120">
    <property type="match status" value="1"/>
</dbReference>
<dbReference type="FunFam" id="1.20.920.30:FF:000001">
    <property type="entry name" value="Cytoplasmic dynein heavy chain 1"/>
    <property type="match status" value="1"/>
</dbReference>
<dbReference type="FunFam" id="3.10.490.20:FF:000004">
    <property type="entry name" value="Cytoplasmic dynein heavy chain 2"/>
    <property type="match status" value="1"/>
</dbReference>
<dbReference type="GO" id="GO:0005874">
    <property type="term" value="C:microtubule"/>
    <property type="evidence" value="ECO:0007669"/>
    <property type="project" value="UniProtKB-KW"/>
</dbReference>
<dbReference type="Proteomes" id="UP000835052">
    <property type="component" value="Unassembled WGS sequence"/>
</dbReference>
<dbReference type="InterPro" id="IPR024743">
    <property type="entry name" value="Dynein_HC_stalk"/>
</dbReference>
<evidence type="ECO:0000256" key="9">
    <source>
        <dbReference type="ARBA" id="ARBA00022840"/>
    </source>
</evidence>
<evidence type="ECO:0000256" key="7">
    <source>
        <dbReference type="ARBA" id="ARBA00022737"/>
    </source>
</evidence>
<comment type="subunit">
    <text evidence="3">Consists of at least two heavy chains and a number of intermediate and light chains.</text>
</comment>
<dbReference type="Pfam" id="PF18198">
    <property type="entry name" value="AAA_lid_11"/>
    <property type="match status" value="1"/>
</dbReference>
<keyword evidence="18" id="KW-1185">Reference proteome</keyword>
<evidence type="ECO:0000256" key="2">
    <source>
        <dbReference type="ARBA" id="ARBA00008887"/>
    </source>
</evidence>
<dbReference type="Gene3D" id="1.20.140.100">
    <property type="entry name" value="Dynein heavy chain, N-terminal domain 2"/>
    <property type="match status" value="1"/>
</dbReference>
<dbReference type="InterPro" id="IPR043157">
    <property type="entry name" value="Dynein_AAA1S"/>
</dbReference>
<dbReference type="GO" id="GO:0051959">
    <property type="term" value="F:dynein light intermediate chain binding"/>
    <property type="evidence" value="ECO:0007669"/>
    <property type="project" value="InterPro"/>
</dbReference>
<evidence type="ECO:0000256" key="3">
    <source>
        <dbReference type="ARBA" id="ARBA00011655"/>
    </source>
</evidence>
<accession>A0A8S1HLL8</accession>
<dbReference type="GO" id="GO:0045505">
    <property type="term" value="F:dynein intermediate chain binding"/>
    <property type="evidence" value="ECO:0007669"/>
    <property type="project" value="InterPro"/>
</dbReference>
<dbReference type="Gene3D" id="1.10.8.720">
    <property type="entry name" value="Region D6 of dynein motor"/>
    <property type="match status" value="1"/>
</dbReference>
<keyword evidence="5" id="KW-0963">Cytoplasm</keyword>
<feature type="domain" description="AAA+ ATPase" evidence="16">
    <location>
        <begin position="1862"/>
        <end position="1997"/>
    </location>
</feature>
<dbReference type="InterPro" id="IPR042219">
    <property type="entry name" value="AAA_lid_11_sf"/>
</dbReference>
<dbReference type="GO" id="GO:0008569">
    <property type="term" value="F:minus-end-directed microtubule motor activity"/>
    <property type="evidence" value="ECO:0007669"/>
    <property type="project" value="InterPro"/>
</dbReference>
<dbReference type="InterPro" id="IPR013602">
    <property type="entry name" value="Dynein_heavy_linker"/>
</dbReference>
<dbReference type="Pfam" id="PF08385">
    <property type="entry name" value="DHC_N1"/>
    <property type="match status" value="1"/>
</dbReference>
<dbReference type="Gene3D" id="1.10.287.2620">
    <property type="match status" value="1"/>
</dbReference>
<evidence type="ECO:0000256" key="8">
    <source>
        <dbReference type="ARBA" id="ARBA00022741"/>
    </source>
</evidence>
<dbReference type="InterPro" id="IPR054354">
    <property type="entry name" value="DYNC2H1-like_lid"/>
</dbReference>
<dbReference type="InterPro" id="IPR042228">
    <property type="entry name" value="Dynein_linker_3"/>
</dbReference>
<dbReference type="Pfam" id="PF12781">
    <property type="entry name" value="AAA_9"/>
    <property type="match status" value="1"/>
</dbReference>
<dbReference type="FunFam" id="1.10.8.720:FF:000003">
    <property type="entry name" value="Cytoplasmic dynein heavy chain 2"/>
    <property type="match status" value="1"/>
</dbReference>
<dbReference type="Pfam" id="PF22597">
    <property type="entry name" value="DYN_lid"/>
    <property type="match status" value="1"/>
</dbReference>
<dbReference type="FunFam" id="3.20.180.20:FF:000002">
    <property type="entry name" value="Cytoplasmic dynein heavy chain 1"/>
    <property type="match status" value="1"/>
</dbReference>
<dbReference type="FunFam" id="3.40.50.300:FF:000517">
    <property type="entry name" value="Cytoplasmic dynein heavy chain 1"/>
    <property type="match status" value="1"/>
</dbReference>
<dbReference type="Pfam" id="PF18199">
    <property type="entry name" value="Dynein_C"/>
    <property type="match status" value="1"/>
</dbReference>
<dbReference type="InterPro" id="IPR013594">
    <property type="entry name" value="Dynein_heavy_tail"/>
</dbReference>
<dbReference type="Gene3D" id="1.20.920.30">
    <property type="match status" value="1"/>
</dbReference>
<evidence type="ECO:0000259" key="16">
    <source>
        <dbReference type="SMART" id="SM00382"/>
    </source>
</evidence>
<dbReference type="EMBL" id="CAJGYM010000062">
    <property type="protein sequence ID" value="CAD6195908.1"/>
    <property type="molecule type" value="Genomic_DNA"/>
</dbReference>
<dbReference type="CDD" id="cd00009">
    <property type="entry name" value="AAA"/>
    <property type="match status" value="2"/>
</dbReference>
<evidence type="ECO:0000313" key="17">
    <source>
        <dbReference type="EMBL" id="CAD6195908.1"/>
    </source>
</evidence>
<dbReference type="InterPro" id="IPR043160">
    <property type="entry name" value="Dynein_C_barrel"/>
</dbReference>
<dbReference type="Pfam" id="PF03028">
    <property type="entry name" value="Dynein_heavy"/>
    <property type="match status" value="1"/>
</dbReference>
<dbReference type="Pfam" id="PF17852">
    <property type="entry name" value="Dynein_AAA_lid"/>
    <property type="match status" value="1"/>
</dbReference>
<dbReference type="InterPro" id="IPR004273">
    <property type="entry name" value="Dynein_heavy_D6_P-loop"/>
</dbReference>
<dbReference type="FunFam" id="1.20.140.100:FF:000002">
    <property type="entry name" value="Cytoplasmic dynein heavy chain 1"/>
    <property type="match status" value="1"/>
</dbReference>
<dbReference type="PANTHER" id="PTHR46532:SF4">
    <property type="entry name" value="AAA+ ATPASE DOMAIN-CONTAINING PROTEIN"/>
    <property type="match status" value="1"/>
</dbReference>
<dbReference type="Pfam" id="PF08393">
    <property type="entry name" value="DHC_N2"/>
    <property type="match status" value="1"/>
</dbReference>
<feature type="domain" description="AAA+ ATPase" evidence="16">
    <location>
        <begin position="2886"/>
        <end position="3052"/>
    </location>
</feature>
<dbReference type="FunFam" id="1.20.1270.280:FF:000004">
    <property type="entry name" value="Cytoplasmic dynein heavy chain 2"/>
    <property type="match status" value="1"/>
</dbReference>
<comment type="similarity">
    <text evidence="2">Belongs to the dynein heavy chain family.</text>
</comment>
<dbReference type="FunFam" id="1.20.920.20:FF:000002">
    <property type="entry name" value="Cytoplasmic dynein 1 heavy chain"/>
    <property type="match status" value="1"/>
</dbReference>
<proteinExistence type="inferred from homology"/>
<keyword evidence="9" id="KW-0067">ATP-binding</keyword>
<evidence type="ECO:0000256" key="15">
    <source>
        <dbReference type="SAM" id="Coils"/>
    </source>
</evidence>
<evidence type="ECO:0000256" key="4">
    <source>
        <dbReference type="ARBA" id="ARBA00022197"/>
    </source>
</evidence>
<dbReference type="InterPro" id="IPR026983">
    <property type="entry name" value="DHC"/>
</dbReference>
<keyword evidence="7" id="KW-0677">Repeat</keyword>
<evidence type="ECO:0000256" key="13">
    <source>
        <dbReference type="ARBA" id="ARBA00023212"/>
    </source>
</evidence>
<dbReference type="Pfam" id="PF12780">
    <property type="entry name" value="AAA_8"/>
    <property type="match status" value="1"/>
</dbReference>
<dbReference type="InterPro" id="IPR041228">
    <property type="entry name" value="Dynein_C"/>
</dbReference>
<feature type="coiled-coil region" evidence="15">
    <location>
        <begin position="3359"/>
        <end position="3428"/>
    </location>
</feature>
<dbReference type="FunFam" id="3.40.50.300:FF:000122">
    <property type="entry name" value="Cytoplasmic dynein 1 heavy chain"/>
    <property type="match status" value="1"/>
</dbReference>
<dbReference type="Gene3D" id="1.10.472.130">
    <property type="match status" value="1"/>
</dbReference>
<evidence type="ECO:0000256" key="5">
    <source>
        <dbReference type="ARBA" id="ARBA00022490"/>
    </source>
</evidence>
<dbReference type="InterPro" id="IPR003593">
    <property type="entry name" value="AAA+_ATPase"/>
</dbReference>
<dbReference type="FunFam" id="1.10.287.2620:FF:000001">
    <property type="entry name" value="Cytoplasmic dynein heavy chain 1"/>
    <property type="match status" value="1"/>
</dbReference>
<dbReference type="Gene3D" id="1.10.8.710">
    <property type="match status" value="1"/>
</dbReference>
<comment type="subcellular location">
    <subcellularLocation>
        <location evidence="1">Cytoplasm</location>
        <location evidence="1">Cytoskeleton</location>
    </subcellularLocation>
</comment>
<dbReference type="FunFam" id="3.40.50.300:FF:000071">
    <property type="entry name" value="Cytoplasmic dynein heavy chain 1"/>
    <property type="match status" value="1"/>
</dbReference>
<dbReference type="GO" id="GO:0005524">
    <property type="term" value="F:ATP binding"/>
    <property type="evidence" value="ECO:0007669"/>
    <property type="project" value="UniProtKB-KW"/>
</dbReference>
<dbReference type="FunFam" id="1.20.58.1120:FF:000013">
    <property type="entry name" value="Dynein heavy chain-like protein"/>
    <property type="match status" value="1"/>
</dbReference>
<dbReference type="PANTHER" id="PTHR46532">
    <property type="entry name" value="MALE FERTILITY FACTOR KL5"/>
    <property type="match status" value="1"/>
</dbReference>
<dbReference type="OrthoDB" id="14187at2759"/>
<evidence type="ECO:0000256" key="12">
    <source>
        <dbReference type="ARBA" id="ARBA00023175"/>
    </source>
</evidence>
<name>A0A8S1HLL8_9PELO</name>
<dbReference type="Pfam" id="PF12777">
    <property type="entry name" value="MT"/>
    <property type="match status" value="1"/>
</dbReference>
<dbReference type="GO" id="GO:0007018">
    <property type="term" value="P:microtubule-based movement"/>
    <property type="evidence" value="ECO:0007669"/>
    <property type="project" value="InterPro"/>
</dbReference>
<dbReference type="InterPro" id="IPR024317">
    <property type="entry name" value="Dynein_heavy_chain_D4_dom"/>
</dbReference>
<keyword evidence="8" id="KW-0547">Nucleotide-binding</keyword>
<organism evidence="17 18">
    <name type="scientific">Caenorhabditis auriculariae</name>
    <dbReference type="NCBI Taxonomy" id="2777116"/>
    <lineage>
        <taxon>Eukaryota</taxon>
        <taxon>Metazoa</taxon>
        <taxon>Ecdysozoa</taxon>
        <taxon>Nematoda</taxon>
        <taxon>Chromadorea</taxon>
        <taxon>Rhabditida</taxon>
        <taxon>Rhabditina</taxon>
        <taxon>Rhabditomorpha</taxon>
        <taxon>Rhabditoidea</taxon>
        <taxon>Rhabditidae</taxon>
        <taxon>Peloderinae</taxon>
        <taxon>Caenorhabditis</taxon>
    </lineage>
</organism>
<sequence>MDSGNESTTSTAMPIEVSLIANDELVDYVKKATAIHLNLDSSACASLEDALDAASKNIDSFIGDPQVATLVIERVVIRDQGAEDIDESETGTAAFNVHNDVSFVPDRCTSVLYLKRANVVEADKPIATQINSILLNGGNPYETMILLIGKAIGPYFKSFIKESGRGERDGDKLVPAVEKNLNEAEVALMHLQQNIDIPEINLVFNPHIQAAVQNANKEGRKAKIDDLGDLVEDATFLNALQAGCNRWVKEIRKVTYLERDPSSGTSIQEMTFWLNLERALQKILQKRESEEVSLTLEALKCGKRFHATVGFDSDTGLKQKIAMVADYNTLMKDFPLNELVSATDLQKIRVALANIFSHIKKLRSTKYPLQRALRLVEAISRDLNTQILKVLSSRRLMHISIVEFDEIMNQCATLFSKWDDEYDKFITLLRDINKKKRDDPVKLSWKVTPVHKKLEARLNQIKQFRRQHEQFRTIIARVLRPVGTPAREQGAETSMPSSQGDITPVIQVDLAYEFFKGVDCLDVENSIAWDNAYRNYEEQIGRVETAITSRLRDHLESARNAKEMFSIFGRFNALFVRPHIRGAIREYQTQLIERVKEDIDKLQAKFTKGYAENKSATLTPTLDIPPLSASIMWIRQIERQLQLYMKRVEDVLGKGWENHVEGRQLKQEGDNFRQKLNTQPLFDEWTSVMQAKNLGLPPKIFSIEKKQKDGKVSLQLKVNFSSDSISLHKEVRNLKNMGYRVPLKIVNAAHQASQVHPHAISLIESVNTYQQINARLEGVKGVEPLLASLRKEIQSQLTEGNTLPWESYKMDSYVLKLSETVSNYMNRFEELLNVVKKVEADLAALDTCQYSAATIGSLLASIQKGADQLALGNYSNLQHWIEKLDKDIEAKLSRRVEDALHLWALVFSGSEEVDEYRERNISLPPVQPIFLEIRLMAQTIYINPNIEQARAGLINQLVEWHSVCTSQPRISGTRFQLAINRDQDVSTYKDILCQLPGGLKVLENAYSTINKIMKEVEEYVNEWLRYQALWDLQAEVLYDRLGNDLTKWMKTLVEIRKSRTVFDTQDTQKKIFPIVIDYGRVQSKITIKYDYWQKEVLQKFGAALGGEMQSFFTNISKWRQELENQTVDGGSTSDAVSLITYVQTLKKQTKVGQEAVDQFRSAQRLLNQQRYQFPTQWLYAEHVEGEWTAFSEILMRKDSSIQSQVMNLQTKIKEEDELVEKRARETLSEWDKSKPVEGSQRPQEALAALATFEAKMNKLSEERDKMRKARIALDMTESNFLPSENDSLAVATEELADLKDVWQALQPVYSGIDEIKDKTWLSVQPRKIRQSLDELMNQLKHLPVKCRTYKSYEHAKQMMHNYSKMNMLVSELKSDALKERHWERMMKELRVTWNLNELTLGQVWDADIQRYEKVIKEILLMAQGEMALQEFLKQVREFWQNYEIELVIYQNKTRLIKGWDELFNKLKEHQNSLAAMKLSPYYKQFEEEASSWEEKLNRISALFDVWIDVQRRWVYLEGLFAGSADIATLLPFESSRFASISSEFLALMKKVTASPRILDVVHMQGAQRLLERLADMLAKIQKALGEYLERERSSFPRFYFVGDEDLLEIMGNSKDISRIQKHLKKMFAGITAIDVGEEDKMITALHSREGENVKLVRPVPIKDVRINDWLKALENEMKNTLSKLLSNSLAHFAKLDIDTVEPDAYMQWLDGFPAQVIGLTAEIWWNNEMETAFASEKLPEVVESSVSKTLALLADSVLREQPPIRRKKIEALITELVHKRDTCRRLTAQNVRSATDFGWLQCMRFYFDPNQTDPVRRCLVKMANAQFFYGFEYLGIQERLVRTPLTDRCFLTMTQALHSRLGGSPFGPAGTGKTESVKALGHQLGRFVLVFNCDETFDFQAMGRILVGLCQVGAWGCFDEFNRLEERMLSAVSQQIQTIQEAVRAGGDMSVDLVGKRLNVNANIGIFITMNPGYSGRSNLPDNLKQLFRSLAMTQPDRQLIAQVMLFSQGFRTAEVLANKIVPLFILCKEQLSAQCHYDFGLRALKYVLVSAGNIKRDKLDKLGSAALEDVAEQQMLIQSVCETLVPKLVSEDIALLFSLLSDVFPSIHYTPNQMTELRQHLAKVCDEQLLVHSDTSGELGALWLDKVLQLYQITNLNHGLMLVGASGCGKTMAWKVLLKALERWEKTEGVAHVIDAKAMSKDALYGVMDPNTREWTDGLFTSVIRRIIDNVRGESELRQWIIFDGDVDPEWVENLNSVLDDNKLLTLPNGERLAIPPNVRIIFEVSDLKYATLATVSRCGMVWFSEEVVTSEMLFERYLKLLRSVSLDSDAVLLSSAPLNIFADDAAPTRAIAIQRVANSVLQPNFAPGLVWIRLEIVEEERIDGLVPAALKFAIAELDHIMVPTSQRLLSSFFAMMSYSIRCMIQHDAGLLDDTVSEEEIVNYVLRSMLTNLVWAFSGDGKWKSRQQMSDFTRNSTTITLPPNQQACLIDFEVQMNGEWQPWLSKVPSIEIESHRVAAADLVVPTVDTVRHEMLLAAWLSEHKPLVLCGPPGSGKTMTLLAALRSQQDMDVVNVNFSSSTTPELLMRTFDHYCEYRRTPNGVVLAPVQMSRWLVIFCDEINLPSPDKYGTQRVISFLRQLVELNGFYRSSDHSWVSLERIQFVGACNPPTDPGRHPMSLRFLRHVPVVYVDYPGQTSLIQIYGTFNRAMLKMTPSVGSLADALTNAMVDVYLASQEHFTQDEQPHYVYSPRELTRWVRGISEAIAPLDSINAEQLVRLWAHEALRLFQDRLVTDEERAWTDSLVDSTADKYFGNACRIDDALKRPLLYSCWLSKNYVPVSREELKDYVSARLKGFYEEELDVQLVLFDQMLDHVLRIDRIYRQSQGHLLLIGTAGAGKTTLSRFVAWLNGLSVFQLKVHSKYSAADFDEDMRAVLRRAGCRNEKLCFIMDESNMLDTGFLERLNTLLANGEVPGLFEGDEHTTLMTQIKEGAQRQGLMLDSHDELYKWFTTQVMRNLHVVFTMNPSGSGLRERASTSPALFNRCVLNWFGDWSDNALYQVGSELTKTVDMERTDYEAPLALPPSCELLPSSPTYRDAITNTFVHVHKTVKKLNDSEQKKGHRVMAVTPRHFLDFIKQFINVFHEKRRDLEEEKVHLNIGLNKIKETEDQVKELQKSLHLKSQELEEKKDAAQRKLKEMLADQQKAEDEKKLSEQLRKELAVQLTEIATKKTEVQKDLSQVEPAVEEAQQAVKGIKKNQLVEVRSMASPPVMVKLALEAICILLGENVGTDWKAIRSVMVKDDFMPRILAFDTDNISPDILRQMEQYIKNPDWDFDKVNRASQACGPMVKWAKAQLLYSQMLHRVEPLRNELKRLEQDASKKTKEGEEVKVRIVQLEESIAAYTAEYAQLIGQAEDIKRSLQTVQDKVARSTQLLSSLRSERDRWSGGCDGFSQQMETLIGDALLSSAFLAYAGYYDQHLRDALFMKWYDFVASAGVHFRHDLARIEYLSTVDDRLQWQKNSLPVDDLCTENAIMLQRFNRFPLIIDPSGQAVEFIMKQYASKNIQKTSFLDESFRKSLESALRFGNSLLVQDVESYDPILNPVLNREVKRTGGRVLITIGDQDIDLSPAFQIFLITRDSTIEFSPDICSRVTFVNFTVTSSSLASQCLNQVLRSERPDVDKKRSDLLKLQGEFAVRLRHLEKALLAALNESKGKILDDNSVIETLEKLKTEAAEVAKKSAETDKVMAEVDAVSAQYQRLAISCSQIYHTLQQLNDIHFLYHYSLDFLVNIFTSVLKAPELGVSQDYSARLQMITANLFQTVFRRVSGGMLHTDKVLLALLLMRIHIRAVGGQPSYDQHWDLLLGRSELFPAKNDTSSIPSGLDFITPHSHHLLTKAQKVPGFEDVFKRISDNAAAIAAWINMDNPESSVPVLWEDKEKKLTPLGLALNELIVVYCLRSDRLMASAHRLVNVAFGEHFMQQDKVIDLLSIIEAEVSPSAPVLLCSATGYDASGKIEDLAVETNRSLTAIAIGSAEGFNQADSALTAASKSGRWVLLKNVHLAPSWLAQLEKRLHTLKPHAQFRLFMTAEIHPKLPASVLRASRIVVFEPATGLKANLLRSLATIPPARLAKDPVERSQLYLLLCWLHALVQERLRYTPLGWSKAYEFSDADLRVACDTLDAAVNAVAQDRKNVSPDRLPWATLRTLFSQCIYGGKIDNHFDQVLLDCVLENLFTATSFKTDHVLISKYDGDAPLCTPHLSTKQEIIQWVESIKSQQLPAWLGLPNNAEKVLLTRRGEAMLRNMLKVSDEELAFTGEGEQEAKPQWMAQLAELAKQWLQLLPKEITRMRRTVDNIKDPLFRFFEREINLGAQLLKDIRHDLEEISAVCRAERKQNNETRALAASLQKGQVPTTWLRYTVPGDVTVMDWILDLNERLKQLIRIGASVNLKREEVWLGGTFSPEAYVTATRQQVAQANTWSLEQLNLHVHIGSTDRADAFRVSGIEIRGAKSSGGNALELSEDVKSPCGSVEFSWKREAAEGVRMPLYLYGDRRQLISPLAFQIASSTIFYERGVALVANASL</sequence>
<evidence type="ECO:0000256" key="6">
    <source>
        <dbReference type="ARBA" id="ARBA00022701"/>
    </source>
</evidence>
<dbReference type="FunFam" id="1.10.8.710:FF:000005">
    <property type="entry name" value="Cytoplasmic dynein heavy chain 1"/>
    <property type="match status" value="1"/>
</dbReference>
<dbReference type="InterPro" id="IPR027417">
    <property type="entry name" value="P-loop_NTPase"/>
</dbReference>
<dbReference type="InterPro" id="IPR035699">
    <property type="entry name" value="AAA_6"/>
</dbReference>
<dbReference type="GO" id="GO:0050793">
    <property type="term" value="P:regulation of developmental process"/>
    <property type="evidence" value="ECO:0007669"/>
    <property type="project" value="UniProtKB-ARBA"/>
</dbReference>
<keyword evidence="13" id="KW-0206">Cytoskeleton</keyword>
<dbReference type="InterPro" id="IPR041466">
    <property type="entry name" value="Dynein_AAA5_ext"/>
</dbReference>
<dbReference type="Gene3D" id="1.10.8.1220">
    <property type="match status" value="1"/>
</dbReference>
<dbReference type="Pfam" id="PF12775">
    <property type="entry name" value="AAA_7"/>
    <property type="match status" value="1"/>
</dbReference>
<dbReference type="Gene3D" id="1.20.1270.280">
    <property type="match status" value="1"/>
</dbReference>
<gene>
    <name evidence="17" type="ORF">CAUJ_LOCUS11826</name>
</gene>
<dbReference type="Gene3D" id="3.10.490.20">
    <property type="match status" value="1"/>
</dbReference>
<dbReference type="Gene3D" id="3.20.180.20">
    <property type="entry name" value="Dynein heavy chain, N-terminal domain 2"/>
    <property type="match status" value="1"/>
</dbReference>
<comment type="caution">
    <text evidence="17">The sequence shown here is derived from an EMBL/GenBank/DDBJ whole genome shotgun (WGS) entry which is preliminary data.</text>
</comment>
<dbReference type="InterPro" id="IPR042222">
    <property type="entry name" value="Dynein_2_N"/>
</dbReference>
<dbReference type="SMART" id="SM00382">
    <property type="entry name" value="AAA"/>
    <property type="match status" value="4"/>
</dbReference>
<feature type="domain" description="AAA+ ATPase" evidence="16">
    <location>
        <begin position="2157"/>
        <end position="2308"/>
    </location>
</feature>
<feature type="coiled-coil region" evidence="15">
    <location>
        <begin position="3158"/>
        <end position="3217"/>
    </location>
</feature>
<dbReference type="InterPro" id="IPR041658">
    <property type="entry name" value="AAA_lid_11"/>
</dbReference>
<keyword evidence="6" id="KW-0493">Microtubule</keyword>
<protein>
    <recommendedName>
        <fullName evidence="4">Dynein heavy chain, cytoplasmic</fullName>
    </recommendedName>
    <alternativeName>
        <fullName evidence="14">Dynein heavy chain, cytosolic</fullName>
    </alternativeName>
</protein>
<dbReference type="Gene3D" id="6.10.140.1060">
    <property type="match status" value="1"/>
</dbReference>
<keyword evidence="10" id="KW-0243">Dynein</keyword>
<dbReference type="FunFam" id="3.40.50.300:FF:000373">
    <property type="entry name" value="Cytoplasmic dynein heavy chain 2"/>
    <property type="match status" value="1"/>
</dbReference>
<keyword evidence="11 15" id="KW-0175">Coiled coil</keyword>
<reference evidence="17" key="1">
    <citation type="submission" date="2020-10" db="EMBL/GenBank/DDBJ databases">
        <authorList>
            <person name="Kikuchi T."/>
        </authorList>
    </citation>
    <scope>NUCLEOTIDE SEQUENCE</scope>
    <source>
        <strain evidence="17">NKZ352</strain>
    </source>
</reference>
<evidence type="ECO:0000313" key="18">
    <source>
        <dbReference type="Proteomes" id="UP000835052"/>
    </source>
</evidence>
<dbReference type="SUPFAM" id="SSF52540">
    <property type="entry name" value="P-loop containing nucleoside triphosphate hydrolases"/>
    <property type="match status" value="4"/>
</dbReference>
<keyword evidence="12" id="KW-0505">Motor protein</keyword>
<evidence type="ECO:0000256" key="11">
    <source>
        <dbReference type="ARBA" id="ARBA00023054"/>
    </source>
</evidence>
<evidence type="ECO:0000256" key="14">
    <source>
        <dbReference type="ARBA" id="ARBA00033439"/>
    </source>
</evidence>
<dbReference type="GO" id="GO:0005858">
    <property type="term" value="C:axonemal dynein complex"/>
    <property type="evidence" value="ECO:0007669"/>
    <property type="project" value="TreeGrafter"/>
</dbReference>
<dbReference type="Pfam" id="PF12774">
    <property type="entry name" value="AAA_6"/>
    <property type="match status" value="1"/>
</dbReference>
<evidence type="ECO:0000256" key="1">
    <source>
        <dbReference type="ARBA" id="ARBA00004245"/>
    </source>
</evidence>
<dbReference type="InterPro" id="IPR035706">
    <property type="entry name" value="AAA_9"/>
</dbReference>
<dbReference type="Gene3D" id="3.40.50.300">
    <property type="entry name" value="P-loop containing nucleotide triphosphate hydrolases"/>
    <property type="match status" value="5"/>
</dbReference>
<feature type="coiled-coil region" evidence="15">
    <location>
        <begin position="1563"/>
        <end position="1590"/>
    </location>
</feature>
<feature type="domain" description="AAA+ ATPase" evidence="16">
    <location>
        <begin position="2543"/>
        <end position="2693"/>
    </location>
</feature>
<feature type="coiled-coil region" evidence="15">
    <location>
        <begin position="1249"/>
        <end position="1279"/>
    </location>
</feature>